<sequence>MRILSWNCQGIGNPRTVRAFKKLIANHHPDLIFLMETKLLDNQYHFLNSYKYTYSAHTINCSMTGGGGNTLEPNITSSFRNTISHCDLQDLGYQGSIYTWTNKHQGEHLIKSRLDRFLATIDWITMFPNYTNTHLMRYRSDHCPILLEFPNLHCNRSNTTHYHGRKFEQIWTTDKQHKSIVREAWLNKQGDIKDKLQHTLNNLHNWGRQTFGVIPKRIKDTQQELESLQLSSNSQNMSQQIAIKEKELDNLLEMEESGGVRDQELFGSLMETKIPNFFIKRQVNVEGRIELI</sequence>
<gene>
    <name evidence="2" type="ORF">A2U01_0011119</name>
</gene>
<evidence type="ECO:0000313" key="2">
    <source>
        <dbReference type="EMBL" id="MCH90208.1"/>
    </source>
</evidence>
<dbReference type="InterPro" id="IPR005135">
    <property type="entry name" value="Endo/exonuclease/phosphatase"/>
</dbReference>
<dbReference type="Gene3D" id="3.60.10.10">
    <property type="entry name" value="Endonuclease/exonuclease/phosphatase"/>
    <property type="match status" value="2"/>
</dbReference>
<dbReference type="GO" id="GO:0003824">
    <property type="term" value="F:catalytic activity"/>
    <property type="evidence" value="ECO:0007669"/>
    <property type="project" value="InterPro"/>
</dbReference>
<dbReference type="Proteomes" id="UP000265520">
    <property type="component" value="Unassembled WGS sequence"/>
</dbReference>
<dbReference type="InterPro" id="IPR036691">
    <property type="entry name" value="Endo/exonu/phosph_ase_sf"/>
</dbReference>
<keyword evidence="3" id="KW-1185">Reference proteome</keyword>
<dbReference type="PANTHER" id="PTHR33710:SF86">
    <property type="entry name" value="VIRAL MOVEMENT PROTEIN"/>
    <property type="match status" value="1"/>
</dbReference>
<dbReference type="PANTHER" id="PTHR33710">
    <property type="entry name" value="BNAC02G09200D PROTEIN"/>
    <property type="match status" value="1"/>
</dbReference>
<protein>
    <recommendedName>
        <fullName evidence="1">Endonuclease/exonuclease/phosphatase domain-containing protein</fullName>
    </recommendedName>
</protein>
<comment type="caution">
    <text evidence="2">The sequence shown here is derived from an EMBL/GenBank/DDBJ whole genome shotgun (WGS) entry which is preliminary data.</text>
</comment>
<feature type="domain" description="Endonuclease/exonuclease/phosphatase" evidence="1">
    <location>
        <begin position="4"/>
        <end position="69"/>
    </location>
</feature>
<organism evidence="2 3">
    <name type="scientific">Trifolium medium</name>
    <dbReference type="NCBI Taxonomy" id="97028"/>
    <lineage>
        <taxon>Eukaryota</taxon>
        <taxon>Viridiplantae</taxon>
        <taxon>Streptophyta</taxon>
        <taxon>Embryophyta</taxon>
        <taxon>Tracheophyta</taxon>
        <taxon>Spermatophyta</taxon>
        <taxon>Magnoliopsida</taxon>
        <taxon>eudicotyledons</taxon>
        <taxon>Gunneridae</taxon>
        <taxon>Pentapetalae</taxon>
        <taxon>rosids</taxon>
        <taxon>fabids</taxon>
        <taxon>Fabales</taxon>
        <taxon>Fabaceae</taxon>
        <taxon>Papilionoideae</taxon>
        <taxon>50 kb inversion clade</taxon>
        <taxon>NPAAA clade</taxon>
        <taxon>Hologalegina</taxon>
        <taxon>IRL clade</taxon>
        <taxon>Trifolieae</taxon>
        <taxon>Trifolium</taxon>
    </lineage>
</organism>
<evidence type="ECO:0000313" key="3">
    <source>
        <dbReference type="Proteomes" id="UP000265520"/>
    </source>
</evidence>
<accession>A0A392MU50</accession>
<proteinExistence type="predicted"/>
<dbReference type="Pfam" id="PF03372">
    <property type="entry name" value="Exo_endo_phos"/>
    <property type="match status" value="1"/>
</dbReference>
<dbReference type="SUPFAM" id="SSF56219">
    <property type="entry name" value="DNase I-like"/>
    <property type="match status" value="1"/>
</dbReference>
<evidence type="ECO:0000259" key="1">
    <source>
        <dbReference type="Pfam" id="PF03372"/>
    </source>
</evidence>
<dbReference type="EMBL" id="LXQA010017828">
    <property type="protein sequence ID" value="MCH90208.1"/>
    <property type="molecule type" value="Genomic_DNA"/>
</dbReference>
<name>A0A392MU50_9FABA</name>
<reference evidence="2 3" key="1">
    <citation type="journal article" date="2018" name="Front. Plant Sci.">
        <title>Red Clover (Trifolium pratense) and Zigzag Clover (T. medium) - A Picture of Genomic Similarities and Differences.</title>
        <authorList>
            <person name="Dluhosova J."/>
            <person name="Istvanek J."/>
            <person name="Nedelnik J."/>
            <person name="Repkova J."/>
        </authorList>
    </citation>
    <scope>NUCLEOTIDE SEQUENCE [LARGE SCALE GENOMIC DNA]</scope>
    <source>
        <strain evidence="3">cv. 10/8</strain>
        <tissue evidence="2">Leaf</tissue>
    </source>
</reference>
<dbReference type="AlphaFoldDB" id="A0A392MU50"/>